<dbReference type="Gene3D" id="3.40.50.2300">
    <property type="match status" value="1"/>
</dbReference>
<dbReference type="EMBL" id="CP046401">
    <property type="protein sequence ID" value="QGY42880.1"/>
    <property type="molecule type" value="Genomic_DNA"/>
</dbReference>
<evidence type="ECO:0000256" key="1">
    <source>
        <dbReference type="PROSITE-ProRule" id="PRU00169"/>
    </source>
</evidence>
<feature type="domain" description="Response regulatory" evidence="2">
    <location>
        <begin position="9"/>
        <end position="140"/>
    </location>
</feature>
<dbReference type="GO" id="GO:0000160">
    <property type="term" value="P:phosphorelay signal transduction system"/>
    <property type="evidence" value="ECO:0007669"/>
    <property type="project" value="InterPro"/>
</dbReference>
<dbReference type="Pfam" id="PF00072">
    <property type="entry name" value="Response_reg"/>
    <property type="match status" value="1"/>
</dbReference>
<sequence>MKKFKGLNCILLVDDDEVTNYLNKVLIKKSGIDVHIEVALNGEIALEYLTSTGKYSSNNGFPKPGLIFLDINMPRMNGWEFIEEYNKLDSSQKADIVIAMLTSSNNDDDVNTALEKYELPAYIYKPLTLGKLEEIISKFYPVEI</sequence>
<proteinExistence type="predicted"/>
<accession>A0A6I6JPD9</accession>
<keyword evidence="4" id="KW-1185">Reference proteome</keyword>
<dbReference type="InterPro" id="IPR052893">
    <property type="entry name" value="TCS_response_regulator"/>
</dbReference>
<gene>
    <name evidence="3" type="ORF">GM418_04175</name>
</gene>
<evidence type="ECO:0000313" key="3">
    <source>
        <dbReference type="EMBL" id="QGY42880.1"/>
    </source>
</evidence>
<dbReference type="InterPro" id="IPR001789">
    <property type="entry name" value="Sig_transdc_resp-reg_receiver"/>
</dbReference>
<dbReference type="InterPro" id="IPR011006">
    <property type="entry name" value="CheY-like_superfamily"/>
</dbReference>
<dbReference type="SMART" id="SM00448">
    <property type="entry name" value="REC"/>
    <property type="match status" value="1"/>
</dbReference>
<protein>
    <submittedName>
        <fullName evidence="3">Response regulator</fullName>
    </submittedName>
</protein>
<keyword evidence="1" id="KW-0597">Phosphoprotein</keyword>
<dbReference type="SUPFAM" id="SSF52172">
    <property type="entry name" value="CheY-like"/>
    <property type="match status" value="1"/>
</dbReference>
<evidence type="ECO:0000259" key="2">
    <source>
        <dbReference type="PROSITE" id="PS50110"/>
    </source>
</evidence>
<dbReference type="PROSITE" id="PS50110">
    <property type="entry name" value="RESPONSE_REGULATORY"/>
    <property type="match status" value="1"/>
</dbReference>
<name>A0A6I6JPD9_9BACT</name>
<dbReference type="Proteomes" id="UP000428260">
    <property type="component" value="Chromosome"/>
</dbReference>
<organism evidence="3 4">
    <name type="scientific">Maribellus comscasis</name>
    <dbReference type="NCBI Taxonomy" id="2681766"/>
    <lineage>
        <taxon>Bacteria</taxon>
        <taxon>Pseudomonadati</taxon>
        <taxon>Bacteroidota</taxon>
        <taxon>Bacteroidia</taxon>
        <taxon>Marinilabiliales</taxon>
        <taxon>Prolixibacteraceae</taxon>
        <taxon>Maribellus</taxon>
    </lineage>
</organism>
<evidence type="ECO:0000313" key="4">
    <source>
        <dbReference type="Proteomes" id="UP000428260"/>
    </source>
</evidence>
<dbReference type="RefSeq" id="WP_158863454.1">
    <property type="nucleotide sequence ID" value="NZ_CP046401.1"/>
</dbReference>
<dbReference type="PANTHER" id="PTHR44520:SF2">
    <property type="entry name" value="RESPONSE REGULATOR RCP1"/>
    <property type="match status" value="1"/>
</dbReference>
<dbReference type="AlphaFoldDB" id="A0A6I6JPD9"/>
<dbReference type="KEGG" id="mcos:GM418_04175"/>
<dbReference type="PANTHER" id="PTHR44520">
    <property type="entry name" value="RESPONSE REGULATOR RCP1-RELATED"/>
    <property type="match status" value="1"/>
</dbReference>
<feature type="modified residue" description="4-aspartylphosphate" evidence="1">
    <location>
        <position position="70"/>
    </location>
</feature>
<reference evidence="3 4" key="1">
    <citation type="submission" date="2019-11" db="EMBL/GenBank/DDBJ databases">
        <authorList>
            <person name="Zheng R.K."/>
            <person name="Sun C.M."/>
        </authorList>
    </citation>
    <scope>NUCLEOTIDE SEQUENCE [LARGE SCALE GENOMIC DNA]</scope>
    <source>
        <strain evidence="3 4">WC007</strain>
    </source>
</reference>